<dbReference type="InterPro" id="IPR036704">
    <property type="entry name" value="RraA/RraA-like_sf"/>
</dbReference>
<organism evidence="3 4">
    <name type="scientific">Eragrostis curvula</name>
    <name type="common">weeping love grass</name>
    <dbReference type="NCBI Taxonomy" id="38414"/>
    <lineage>
        <taxon>Eukaryota</taxon>
        <taxon>Viridiplantae</taxon>
        <taxon>Streptophyta</taxon>
        <taxon>Embryophyta</taxon>
        <taxon>Tracheophyta</taxon>
        <taxon>Spermatophyta</taxon>
        <taxon>Magnoliopsida</taxon>
        <taxon>Liliopsida</taxon>
        <taxon>Poales</taxon>
        <taxon>Poaceae</taxon>
        <taxon>PACMAD clade</taxon>
        <taxon>Chloridoideae</taxon>
        <taxon>Eragrostideae</taxon>
        <taxon>Eragrostidinae</taxon>
        <taxon>Eragrostis</taxon>
    </lineage>
</organism>
<dbReference type="Gramene" id="TVU03498">
    <property type="protein sequence ID" value="TVU03498"/>
    <property type="gene ID" value="EJB05_50959"/>
</dbReference>
<dbReference type="AlphaFoldDB" id="A0A5J9SWY2"/>
<keyword evidence="4" id="KW-1185">Reference proteome</keyword>
<dbReference type="NCBIfam" id="NF006875">
    <property type="entry name" value="PRK09372.1"/>
    <property type="match status" value="1"/>
</dbReference>
<dbReference type="NCBIfam" id="TIGR01935">
    <property type="entry name" value="NOT-MenG"/>
    <property type="match status" value="1"/>
</dbReference>
<feature type="binding site" evidence="1">
    <location>
        <position position="121"/>
    </location>
    <ligand>
        <name>substrate</name>
    </ligand>
</feature>
<evidence type="ECO:0000313" key="4">
    <source>
        <dbReference type="Proteomes" id="UP000324897"/>
    </source>
</evidence>
<dbReference type="Proteomes" id="UP000324897">
    <property type="component" value="Unassembled WGS sequence"/>
</dbReference>
<feature type="binding site" evidence="1">
    <location>
        <position position="122"/>
    </location>
    <ligand>
        <name>Mg(2+)</name>
        <dbReference type="ChEBI" id="CHEBI:18420"/>
    </ligand>
</feature>
<dbReference type="OrthoDB" id="1476984at2759"/>
<accession>A0A5J9SWY2</accession>
<evidence type="ECO:0000256" key="1">
    <source>
        <dbReference type="PIRSR" id="PIRSR605493-1"/>
    </source>
</evidence>
<dbReference type="CDD" id="cd16841">
    <property type="entry name" value="RraA_family"/>
    <property type="match status" value="1"/>
</dbReference>
<comment type="catalytic activity">
    <reaction evidence="2">
        <text>oxaloacetate + H(+) = pyruvate + CO2</text>
        <dbReference type="Rhea" id="RHEA:15641"/>
        <dbReference type="ChEBI" id="CHEBI:15361"/>
        <dbReference type="ChEBI" id="CHEBI:15378"/>
        <dbReference type="ChEBI" id="CHEBI:16452"/>
        <dbReference type="ChEBI" id="CHEBI:16526"/>
        <dbReference type="EC" id="4.1.1.112"/>
    </reaction>
</comment>
<comment type="caution">
    <text evidence="3">The sequence shown here is derived from an EMBL/GenBank/DDBJ whole genome shotgun (WGS) entry which is preliminary data.</text>
</comment>
<comment type="function">
    <text evidence="2">Catalyzes the aldol cleavage of 4-hydroxy-4-methyl-2-oxoglutarate (HMG) into 2 molecules of pyruvate. Also contains a secondary oxaloacetate (OAA) decarboxylase activity due to the common pyruvate enolate transition state formed following C-C bond cleavage in the retro-aldol and decarboxylation reactions.</text>
</comment>
<dbReference type="SUPFAM" id="SSF89562">
    <property type="entry name" value="RraA-like"/>
    <property type="match status" value="1"/>
</dbReference>
<comment type="similarity">
    <text evidence="2">Belongs to the class II aldolase/RraA-like family.</text>
</comment>
<dbReference type="GO" id="GO:0008428">
    <property type="term" value="F:ribonuclease inhibitor activity"/>
    <property type="evidence" value="ECO:0007669"/>
    <property type="project" value="InterPro"/>
</dbReference>
<sequence>MGLAARASELSGLKANMAALPLATADLCDSNADLIIKTDLRVLQPVFRIYGKRKTFAGPVVTLKTFEDNILLREFIKGKGHGRVLVVDGGGSMRCAVMGGNLTKVAQKNGWAGVVINGCIRDVDEINECDFGVRALNSNPIKPNKKGVGEKHVPVTIAGTIIKDGEWLYADSDGILVSRSELTV</sequence>
<dbReference type="EC" id="4.1.1.112" evidence="2"/>
<dbReference type="GO" id="GO:0046872">
    <property type="term" value="F:metal ion binding"/>
    <property type="evidence" value="ECO:0007669"/>
    <property type="project" value="UniProtKB-KW"/>
</dbReference>
<evidence type="ECO:0000256" key="2">
    <source>
        <dbReference type="RuleBase" id="RU004338"/>
    </source>
</evidence>
<dbReference type="GO" id="GO:0047443">
    <property type="term" value="F:4-hydroxy-4-methyl-2-oxoglutarate aldolase activity"/>
    <property type="evidence" value="ECO:0007669"/>
    <property type="project" value="UniProtKB-EC"/>
</dbReference>
<comment type="catalytic activity">
    <reaction evidence="2">
        <text>4-hydroxy-4-methyl-2-oxoglutarate = 2 pyruvate</text>
        <dbReference type="Rhea" id="RHEA:22748"/>
        <dbReference type="ChEBI" id="CHEBI:15361"/>
        <dbReference type="ChEBI" id="CHEBI:58276"/>
        <dbReference type="EC" id="4.1.3.17"/>
    </reaction>
</comment>
<dbReference type="Gene3D" id="3.50.30.40">
    <property type="entry name" value="Ribonuclease E inhibitor RraA/RraA-like"/>
    <property type="match status" value="1"/>
</dbReference>
<feature type="binding site" evidence="1">
    <location>
        <begin position="99"/>
        <end position="102"/>
    </location>
    <ligand>
        <name>substrate</name>
    </ligand>
</feature>
<reference evidence="3 4" key="1">
    <citation type="journal article" date="2019" name="Sci. Rep.">
        <title>A high-quality genome of Eragrostis curvula grass provides insights into Poaceae evolution and supports new strategies to enhance forage quality.</title>
        <authorList>
            <person name="Carballo J."/>
            <person name="Santos B.A.C.M."/>
            <person name="Zappacosta D."/>
            <person name="Garbus I."/>
            <person name="Selva J.P."/>
            <person name="Gallo C.A."/>
            <person name="Diaz A."/>
            <person name="Albertini E."/>
            <person name="Caccamo M."/>
            <person name="Echenique V."/>
        </authorList>
    </citation>
    <scope>NUCLEOTIDE SEQUENCE [LARGE SCALE GENOMIC DNA]</scope>
    <source>
        <strain evidence="4">cv. Victoria</strain>
        <tissue evidence="3">Leaf</tissue>
    </source>
</reference>
<dbReference type="EC" id="4.1.3.17" evidence="2"/>
<evidence type="ECO:0000313" key="3">
    <source>
        <dbReference type="EMBL" id="TVU03498.1"/>
    </source>
</evidence>
<dbReference type="GO" id="GO:0008948">
    <property type="term" value="F:oxaloacetate decarboxylase activity"/>
    <property type="evidence" value="ECO:0007669"/>
    <property type="project" value="UniProtKB-EC"/>
</dbReference>
<protein>
    <recommendedName>
        <fullName evidence="2">4-hydroxy-4-methyl-2-oxoglutarate aldolase</fullName>
        <shortName evidence="2">HMG aldolase</shortName>
        <ecNumber evidence="2">4.1.1.112</ecNumber>
        <ecNumber evidence="2">4.1.3.17</ecNumber>
    </recommendedName>
    <alternativeName>
        <fullName evidence="2">Oxaloacetate decarboxylase</fullName>
    </alternativeName>
</protein>
<dbReference type="PANTHER" id="PTHR33254">
    <property type="entry name" value="4-HYDROXY-4-METHYL-2-OXOGLUTARATE ALDOLASE 3-RELATED"/>
    <property type="match status" value="1"/>
</dbReference>
<keyword evidence="1" id="KW-0460">Magnesium</keyword>
<proteinExistence type="inferred from homology"/>
<dbReference type="EMBL" id="RWGY01000172">
    <property type="protein sequence ID" value="TVU03498.1"/>
    <property type="molecule type" value="Genomic_DNA"/>
</dbReference>
<gene>
    <name evidence="3" type="ORF">EJB05_50959</name>
</gene>
<dbReference type="PANTHER" id="PTHR33254:SF27">
    <property type="entry name" value="4-HYDROXY-4-METHYL-2-OXOGLUTARATE ALDOLASE"/>
    <property type="match status" value="1"/>
</dbReference>
<comment type="subunit">
    <text evidence="2">Homotrimer.</text>
</comment>
<comment type="cofactor">
    <cofactor evidence="2">
        <name>a divalent metal cation</name>
        <dbReference type="ChEBI" id="CHEBI:60240"/>
    </cofactor>
</comment>
<feature type="non-terminal residue" evidence="3">
    <location>
        <position position="1"/>
    </location>
</feature>
<dbReference type="GO" id="GO:0051252">
    <property type="term" value="P:regulation of RNA metabolic process"/>
    <property type="evidence" value="ECO:0007669"/>
    <property type="project" value="InterPro"/>
</dbReference>
<name>A0A5J9SWY2_9POAL</name>
<dbReference type="Pfam" id="PF03737">
    <property type="entry name" value="RraA-like"/>
    <property type="match status" value="1"/>
</dbReference>
<dbReference type="InterPro" id="IPR010203">
    <property type="entry name" value="RraA"/>
</dbReference>
<keyword evidence="2" id="KW-0456">Lyase</keyword>
<keyword evidence="1 2" id="KW-0479">Metal-binding</keyword>
<dbReference type="InterPro" id="IPR005493">
    <property type="entry name" value="RraA/RraA-like"/>
</dbReference>
<comment type="cofactor">
    <cofactor evidence="1">
        <name>Mg(2+)</name>
        <dbReference type="ChEBI" id="CHEBI:18420"/>
    </cofactor>
</comment>